<sequence length="107" mass="12182">MVQVRASLVKALESVLLRRRRSPLALALRAFKDANRVNRQLRPRTRGVPCSLFPFSSATGCIDASKELQQRLHDPMTHGLLRTLSSCCLKLSFVALRRFQSSRRSKF</sequence>
<dbReference type="AlphaFoldDB" id="W2LQ48"/>
<gene>
    <name evidence="1" type="ORF">L917_04159</name>
</gene>
<dbReference type="VEuPathDB" id="FungiDB:PPTG_08762"/>
<reference evidence="1" key="1">
    <citation type="submission" date="2013-11" db="EMBL/GenBank/DDBJ databases">
        <title>The Genome Sequence of Phytophthora parasitica CHvinca01.</title>
        <authorList>
            <consortium name="The Broad Institute Genomics Platform"/>
            <person name="Russ C."/>
            <person name="Tyler B."/>
            <person name="Panabieres F."/>
            <person name="Shan W."/>
            <person name="Tripathy S."/>
            <person name="Grunwald N."/>
            <person name="Machado M."/>
            <person name="Johnson C.S."/>
            <person name="Arredondo F."/>
            <person name="Hong C."/>
            <person name="Coffey M."/>
            <person name="Young S.K."/>
            <person name="Zeng Q."/>
            <person name="Gargeya S."/>
            <person name="Fitzgerald M."/>
            <person name="Abouelleil A."/>
            <person name="Alvarado L."/>
            <person name="Chapman S.B."/>
            <person name="Gainer-Dewar J."/>
            <person name="Goldberg J."/>
            <person name="Griggs A."/>
            <person name="Gujja S."/>
            <person name="Hansen M."/>
            <person name="Howarth C."/>
            <person name="Imamovic A."/>
            <person name="Ireland A."/>
            <person name="Larimer J."/>
            <person name="McCowan C."/>
            <person name="Murphy C."/>
            <person name="Pearson M."/>
            <person name="Poon T.W."/>
            <person name="Priest M."/>
            <person name="Roberts A."/>
            <person name="Saif S."/>
            <person name="Shea T."/>
            <person name="Sykes S."/>
            <person name="Wortman J."/>
            <person name="Nusbaum C."/>
            <person name="Birren B."/>
        </authorList>
    </citation>
    <scope>NUCLEOTIDE SEQUENCE [LARGE SCALE GENOMIC DNA]</scope>
    <source>
        <strain evidence="1">CHvinca01</strain>
    </source>
</reference>
<name>W2LQ48_PHYNI</name>
<organism evidence="1">
    <name type="scientific">Phytophthora nicotianae</name>
    <name type="common">Potato buckeye rot agent</name>
    <name type="synonym">Phytophthora parasitica</name>
    <dbReference type="NCBI Taxonomy" id="4792"/>
    <lineage>
        <taxon>Eukaryota</taxon>
        <taxon>Sar</taxon>
        <taxon>Stramenopiles</taxon>
        <taxon>Oomycota</taxon>
        <taxon>Peronosporomycetes</taxon>
        <taxon>Peronosporales</taxon>
        <taxon>Peronosporaceae</taxon>
        <taxon>Phytophthora</taxon>
    </lineage>
</organism>
<accession>W2LQ48</accession>
<proteinExistence type="predicted"/>
<dbReference type="EMBL" id="KI678464">
    <property type="protein sequence ID" value="ETL98839.1"/>
    <property type="molecule type" value="Genomic_DNA"/>
</dbReference>
<dbReference type="Proteomes" id="UP000054423">
    <property type="component" value="Unassembled WGS sequence"/>
</dbReference>
<evidence type="ECO:0000313" key="1">
    <source>
        <dbReference type="EMBL" id="ETL98839.1"/>
    </source>
</evidence>
<protein>
    <submittedName>
        <fullName evidence="1">Uncharacterized protein</fullName>
    </submittedName>
</protein>